<evidence type="ECO:0000256" key="1">
    <source>
        <dbReference type="ARBA" id="ARBA00022630"/>
    </source>
</evidence>
<dbReference type="Pfam" id="PF00296">
    <property type="entry name" value="Bac_luciferase"/>
    <property type="match status" value="1"/>
</dbReference>
<feature type="domain" description="Luciferase-like" evidence="5">
    <location>
        <begin position="18"/>
        <end position="233"/>
    </location>
</feature>
<gene>
    <name evidence="6" type="ORF">SAMN05421743_10362</name>
</gene>
<keyword evidence="1" id="KW-0285">Flavoprotein</keyword>
<dbReference type="RefSeq" id="WP_093042851.1">
    <property type="nucleotide sequence ID" value="NZ_FNQR01000003.1"/>
</dbReference>
<evidence type="ECO:0000256" key="4">
    <source>
        <dbReference type="ARBA" id="ARBA00023033"/>
    </source>
</evidence>
<dbReference type="InterPro" id="IPR036661">
    <property type="entry name" value="Luciferase-like_sf"/>
</dbReference>
<reference evidence="6 7" key="1">
    <citation type="submission" date="2016-10" db="EMBL/GenBank/DDBJ databases">
        <authorList>
            <person name="de Groot N.N."/>
        </authorList>
    </citation>
    <scope>NUCLEOTIDE SEQUENCE [LARGE SCALE GENOMIC DNA]</scope>
    <source>
        <strain evidence="6 7">CCM7597</strain>
    </source>
</reference>
<evidence type="ECO:0000313" key="6">
    <source>
        <dbReference type="EMBL" id="SEA16425.1"/>
    </source>
</evidence>
<dbReference type="Gene3D" id="3.20.20.30">
    <property type="entry name" value="Luciferase-like domain"/>
    <property type="match status" value="1"/>
</dbReference>
<dbReference type="SUPFAM" id="SSF51679">
    <property type="entry name" value="Bacterial luciferase-like"/>
    <property type="match status" value="1"/>
</dbReference>
<dbReference type="OrthoDB" id="9776438at2"/>
<protein>
    <submittedName>
        <fullName evidence="6">Luciferase-type oxidoreductase, BA3436 family</fullName>
    </submittedName>
</protein>
<dbReference type="NCBIfam" id="TIGR03571">
    <property type="entry name" value="lucif_BA3436"/>
    <property type="match status" value="1"/>
</dbReference>
<dbReference type="EMBL" id="FNQR01000003">
    <property type="protein sequence ID" value="SEA16425.1"/>
    <property type="molecule type" value="Genomic_DNA"/>
</dbReference>
<keyword evidence="7" id="KW-1185">Reference proteome</keyword>
<dbReference type="InterPro" id="IPR051260">
    <property type="entry name" value="Diverse_substr_monoxygenases"/>
</dbReference>
<dbReference type="GO" id="GO:0016705">
    <property type="term" value="F:oxidoreductase activity, acting on paired donors, with incorporation or reduction of molecular oxygen"/>
    <property type="evidence" value="ECO:0007669"/>
    <property type="project" value="InterPro"/>
</dbReference>
<dbReference type="PANTHER" id="PTHR30011">
    <property type="entry name" value="ALKANESULFONATE MONOOXYGENASE-RELATED"/>
    <property type="match status" value="1"/>
</dbReference>
<name>A0A1H3YY47_9BACI</name>
<dbReference type="GO" id="GO:0004497">
    <property type="term" value="F:monooxygenase activity"/>
    <property type="evidence" value="ECO:0007669"/>
    <property type="project" value="UniProtKB-KW"/>
</dbReference>
<evidence type="ECO:0000259" key="5">
    <source>
        <dbReference type="Pfam" id="PF00296"/>
    </source>
</evidence>
<evidence type="ECO:0000313" key="7">
    <source>
        <dbReference type="Proteomes" id="UP000198584"/>
    </source>
</evidence>
<evidence type="ECO:0000256" key="2">
    <source>
        <dbReference type="ARBA" id="ARBA00022643"/>
    </source>
</evidence>
<dbReference type="STRING" id="571932.SAMN05421743_10362"/>
<accession>A0A1H3YY47</accession>
<keyword evidence="4" id="KW-0503">Monooxygenase</keyword>
<dbReference type="InterPro" id="IPR011251">
    <property type="entry name" value="Luciferase-like_dom"/>
</dbReference>
<keyword evidence="3" id="KW-0560">Oxidoreductase</keyword>
<sequence>MKNHTGFQKMIKPGYLSFGLSIPIENYGKQSPRMDNQIEMAQLAEQKGFTSLWLQDVVLEDPTFEDPATGQIFDSFIYLTYLASHTNSINLGTAAIVFSLRHPLRTAKEVASIERLFPERLMLGVSSGDRRKDFSGLDIPIMERGQWFRNAFHYFQEVLYGEFPTIDSLFGKIDKANLVPKPTKEIPLFLTGYAQQTLDWIAQNGHGWMFYPQRPEQQQETVAKYRELVESYSPGAFRAFLMPLPLDLMEDPNHPYEKIPAGYRTGRNNLLDILAEYQDAGVNHIFFNLAQSKRPAKEVVEELGEYVLPHFQWE</sequence>
<proteinExistence type="predicted"/>
<dbReference type="InterPro" id="IPR020020">
    <property type="entry name" value="Luciferase-type_oxidoreductase"/>
</dbReference>
<organism evidence="6 7">
    <name type="scientific">Thalassobacillus cyri</name>
    <dbReference type="NCBI Taxonomy" id="571932"/>
    <lineage>
        <taxon>Bacteria</taxon>
        <taxon>Bacillati</taxon>
        <taxon>Bacillota</taxon>
        <taxon>Bacilli</taxon>
        <taxon>Bacillales</taxon>
        <taxon>Bacillaceae</taxon>
        <taxon>Thalassobacillus</taxon>
    </lineage>
</organism>
<dbReference type="AlphaFoldDB" id="A0A1H3YY47"/>
<dbReference type="PANTHER" id="PTHR30011:SF16">
    <property type="entry name" value="C2H2 FINGER DOMAIN TRANSCRIPTION FACTOR (EUROFUNG)-RELATED"/>
    <property type="match status" value="1"/>
</dbReference>
<evidence type="ECO:0000256" key="3">
    <source>
        <dbReference type="ARBA" id="ARBA00023002"/>
    </source>
</evidence>
<dbReference type="Proteomes" id="UP000198584">
    <property type="component" value="Unassembled WGS sequence"/>
</dbReference>
<keyword evidence="2" id="KW-0288">FMN</keyword>